<sequence>MERNNGMRPQDVVILLKILLWQGRKWLKKDLAAELYLSPAEVGHSLNRSQLAGLVDPTQKKLMKKAFAEFLLHGFAYVFPVKPGSMAIGIPTAYSAPVLNQYVVSSETIVWPHPEGRMKGQSVSPLYKGAIQASLKDKALYDLLCLCDVLRVGRVREKQKAKELLESQISQDV</sequence>
<proteinExistence type="predicted"/>
<dbReference type="RefSeq" id="WP_073043728.1">
    <property type="nucleotide sequence ID" value="NZ_FQUO01000009.1"/>
</dbReference>
<reference evidence="1 2" key="1">
    <citation type="submission" date="2016-11" db="EMBL/GenBank/DDBJ databases">
        <authorList>
            <person name="Jaros S."/>
            <person name="Januszkiewicz K."/>
            <person name="Wedrychowicz H."/>
        </authorList>
    </citation>
    <scope>NUCLEOTIDE SEQUENCE [LARGE SCALE GENOMIC DNA]</scope>
    <source>
        <strain evidence="1 2">DSM 26897</strain>
    </source>
</reference>
<name>A0A1M5CGE6_9BACT</name>
<evidence type="ECO:0000313" key="2">
    <source>
        <dbReference type="Proteomes" id="UP000184368"/>
    </source>
</evidence>
<gene>
    <name evidence="1" type="ORF">SAMN05444008_10950</name>
</gene>
<keyword evidence="2" id="KW-1185">Reference proteome</keyword>
<dbReference type="STRING" id="1302690.BUE76_07735"/>
<organism evidence="1 2">
    <name type="scientific">Cnuella takakiae</name>
    <dbReference type="NCBI Taxonomy" id="1302690"/>
    <lineage>
        <taxon>Bacteria</taxon>
        <taxon>Pseudomonadati</taxon>
        <taxon>Bacteroidota</taxon>
        <taxon>Chitinophagia</taxon>
        <taxon>Chitinophagales</taxon>
        <taxon>Chitinophagaceae</taxon>
        <taxon>Cnuella</taxon>
    </lineage>
</organism>
<dbReference type="Proteomes" id="UP000184368">
    <property type="component" value="Unassembled WGS sequence"/>
</dbReference>
<protein>
    <submittedName>
        <fullName evidence="1">Uncharacterized protein</fullName>
    </submittedName>
</protein>
<dbReference type="AlphaFoldDB" id="A0A1M5CGE6"/>
<dbReference type="EMBL" id="FQUO01000009">
    <property type="protein sequence ID" value="SHF53472.1"/>
    <property type="molecule type" value="Genomic_DNA"/>
</dbReference>
<accession>A0A1M5CGE6</accession>
<evidence type="ECO:0000313" key="1">
    <source>
        <dbReference type="EMBL" id="SHF53472.1"/>
    </source>
</evidence>